<dbReference type="OrthoDB" id="9802263at2"/>
<sequence>MITLLAAVRRHAETHHNAAGIATTPIPGLSTVRATAPSGLLHDISRPLVCLVLQGSKHVTMGTRDFAFGAGDSLLITADVPTVSQITQASVAAPYYSLVLELDPAVIADLGAQMPAEPQADHMPVRVDPTEAETADAALRLMRLLDRPAAIPVLGKQLVREMHYWLLAGRHGAAIRRLGWPDGHVERITRAVALLRAGFAEHLPVERLAAAAGMSPSSFHQHFRAVTSLSPLQFQKHLRLIEARRLLVSEGLSASGAAFAVGYESVPQFTREYGRMFGLSPVRDAKATRNPTAAAA</sequence>
<dbReference type="PANTHER" id="PTHR43436:SF1">
    <property type="entry name" value="TRANSCRIPTIONAL REGULATORY PROTEIN"/>
    <property type="match status" value="1"/>
</dbReference>
<dbReference type="SMART" id="SM00342">
    <property type="entry name" value="HTH_ARAC"/>
    <property type="match status" value="1"/>
</dbReference>
<dbReference type="PROSITE" id="PS01124">
    <property type="entry name" value="HTH_ARAC_FAMILY_2"/>
    <property type="match status" value="1"/>
</dbReference>
<evidence type="ECO:0000256" key="1">
    <source>
        <dbReference type="ARBA" id="ARBA00023015"/>
    </source>
</evidence>
<dbReference type="InterPro" id="IPR018060">
    <property type="entry name" value="HTH_AraC"/>
</dbReference>
<comment type="caution">
    <text evidence="4">The sequence shown here is derived from an EMBL/GenBank/DDBJ whole genome shotgun (WGS) entry which is preliminary data.</text>
</comment>
<protein>
    <submittedName>
        <fullName evidence="4">AraC family transcriptional regulator</fullName>
    </submittedName>
</protein>
<gene>
    <name evidence="4" type="ORF">MGN01_38430</name>
</gene>
<feature type="domain" description="HTH araC/xylS-type" evidence="3">
    <location>
        <begin position="189"/>
        <end position="287"/>
    </location>
</feature>
<dbReference type="Pfam" id="PF06719">
    <property type="entry name" value="AraC_N"/>
    <property type="match status" value="1"/>
</dbReference>
<dbReference type="RefSeq" id="WP_147048399.1">
    <property type="nucleotide sequence ID" value="NZ_BJZV01000026.1"/>
</dbReference>
<proteinExistence type="predicted"/>
<dbReference type="EMBL" id="BJZV01000026">
    <property type="protein sequence ID" value="GEP11998.1"/>
    <property type="molecule type" value="Genomic_DNA"/>
</dbReference>
<dbReference type="GO" id="GO:0043565">
    <property type="term" value="F:sequence-specific DNA binding"/>
    <property type="evidence" value="ECO:0007669"/>
    <property type="project" value="InterPro"/>
</dbReference>
<evidence type="ECO:0000313" key="5">
    <source>
        <dbReference type="Proteomes" id="UP000321750"/>
    </source>
</evidence>
<dbReference type="InterPro" id="IPR009594">
    <property type="entry name" value="Tscrpt_reg_HTH_AraC_N"/>
</dbReference>
<dbReference type="InterPro" id="IPR009057">
    <property type="entry name" value="Homeodomain-like_sf"/>
</dbReference>
<keyword evidence="5" id="KW-1185">Reference proteome</keyword>
<name>A0A512JPX3_9HYPH</name>
<organism evidence="4 5">
    <name type="scientific">Methylobacterium gnaphalii</name>
    <dbReference type="NCBI Taxonomy" id="1010610"/>
    <lineage>
        <taxon>Bacteria</taxon>
        <taxon>Pseudomonadati</taxon>
        <taxon>Pseudomonadota</taxon>
        <taxon>Alphaproteobacteria</taxon>
        <taxon>Hyphomicrobiales</taxon>
        <taxon>Methylobacteriaceae</taxon>
        <taxon>Methylobacterium</taxon>
    </lineage>
</organism>
<dbReference type="AlphaFoldDB" id="A0A512JPX3"/>
<reference evidence="4 5" key="1">
    <citation type="submission" date="2019-07" db="EMBL/GenBank/DDBJ databases">
        <title>Whole genome shotgun sequence of Methylobacterium gnaphalii NBRC 107716.</title>
        <authorList>
            <person name="Hosoyama A."/>
            <person name="Uohara A."/>
            <person name="Ohji S."/>
            <person name="Ichikawa N."/>
        </authorList>
    </citation>
    <scope>NUCLEOTIDE SEQUENCE [LARGE SCALE GENOMIC DNA]</scope>
    <source>
        <strain evidence="4 5">NBRC 107716</strain>
    </source>
</reference>
<keyword evidence="2" id="KW-0804">Transcription</keyword>
<dbReference type="Gene3D" id="1.10.10.60">
    <property type="entry name" value="Homeodomain-like"/>
    <property type="match status" value="2"/>
</dbReference>
<evidence type="ECO:0000259" key="3">
    <source>
        <dbReference type="PROSITE" id="PS01124"/>
    </source>
</evidence>
<dbReference type="Pfam" id="PF12833">
    <property type="entry name" value="HTH_18"/>
    <property type="match status" value="1"/>
</dbReference>
<dbReference type="GO" id="GO:0003700">
    <property type="term" value="F:DNA-binding transcription factor activity"/>
    <property type="evidence" value="ECO:0007669"/>
    <property type="project" value="InterPro"/>
</dbReference>
<evidence type="ECO:0000313" key="4">
    <source>
        <dbReference type="EMBL" id="GEP11998.1"/>
    </source>
</evidence>
<dbReference type="Proteomes" id="UP000321750">
    <property type="component" value="Unassembled WGS sequence"/>
</dbReference>
<dbReference type="SUPFAM" id="SSF46689">
    <property type="entry name" value="Homeodomain-like"/>
    <property type="match status" value="2"/>
</dbReference>
<evidence type="ECO:0000256" key="2">
    <source>
        <dbReference type="ARBA" id="ARBA00023163"/>
    </source>
</evidence>
<keyword evidence="1" id="KW-0805">Transcription regulation</keyword>
<accession>A0A512JPX3</accession>
<dbReference type="PANTHER" id="PTHR43436">
    <property type="entry name" value="ARAC-FAMILY TRANSCRIPTIONAL REGULATOR"/>
    <property type="match status" value="1"/>
</dbReference>